<evidence type="ECO:0000313" key="1">
    <source>
        <dbReference type="EMBL" id="KAE8702119.1"/>
    </source>
</evidence>
<gene>
    <name evidence="1" type="ORF">F3Y22_tig00110502pilonHSYRG00020</name>
</gene>
<evidence type="ECO:0000313" key="2">
    <source>
        <dbReference type="Proteomes" id="UP000436088"/>
    </source>
</evidence>
<proteinExistence type="predicted"/>
<protein>
    <submittedName>
        <fullName evidence="1">Uncharacterized protein</fullName>
    </submittedName>
</protein>
<accession>A0A6A3AGX9</accession>
<reference evidence="1" key="1">
    <citation type="submission" date="2019-09" db="EMBL/GenBank/DDBJ databases">
        <title>Draft genome information of white flower Hibiscus syriacus.</title>
        <authorList>
            <person name="Kim Y.-M."/>
        </authorList>
    </citation>
    <scope>NUCLEOTIDE SEQUENCE [LARGE SCALE GENOMIC DNA]</scope>
    <source>
        <strain evidence="1">YM2019G1</strain>
    </source>
</reference>
<sequence length="84" mass="9616">MAAEHDVSEEGNVMVRVEEARAAATRYIESAILKRELAQLLMQMPIWLRTKPPWHSELPKLLVSPNHRKIQSPIFLFDEVPVVG</sequence>
<dbReference type="EMBL" id="VEPZ02001012">
    <property type="protein sequence ID" value="KAE8702119.1"/>
    <property type="molecule type" value="Genomic_DNA"/>
</dbReference>
<keyword evidence="2" id="KW-1185">Reference proteome</keyword>
<name>A0A6A3AGX9_HIBSY</name>
<comment type="caution">
    <text evidence="1">The sequence shown here is derived from an EMBL/GenBank/DDBJ whole genome shotgun (WGS) entry which is preliminary data.</text>
</comment>
<dbReference type="Proteomes" id="UP000436088">
    <property type="component" value="Unassembled WGS sequence"/>
</dbReference>
<dbReference type="AlphaFoldDB" id="A0A6A3AGX9"/>
<organism evidence="1 2">
    <name type="scientific">Hibiscus syriacus</name>
    <name type="common">Rose of Sharon</name>
    <dbReference type="NCBI Taxonomy" id="106335"/>
    <lineage>
        <taxon>Eukaryota</taxon>
        <taxon>Viridiplantae</taxon>
        <taxon>Streptophyta</taxon>
        <taxon>Embryophyta</taxon>
        <taxon>Tracheophyta</taxon>
        <taxon>Spermatophyta</taxon>
        <taxon>Magnoliopsida</taxon>
        <taxon>eudicotyledons</taxon>
        <taxon>Gunneridae</taxon>
        <taxon>Pentapetalae</taxon>
        <taxon>rosids</taxon>
        <taxon>malvids</taxon>
        <taxon>Malvales</taxon>
        <taxon>Malvaceae</taxon>
        <taxon>Malvoideae</taxon>
        <taxon>Hibiscus</taxon>
    </lineage>
</organism>